<evidence type="ECO:0000256" key="3">
    <source>
        <dbReference type="SAM" id="Coils"/>
    </source>
</evidence>
<dbReference type="GO" id="GO:0005869">
    <property type="term" value="C:dynactin complex"/>
    <property type="evidence" value="ECO:0007669"/>
    <property type="project" value="InterPro"/>
</dbReference>
<keyword evidence="3" id="KW-0175">Coiled coil</keyword>
<evidence type="ECO:0000313" key="6">
    <source>
        <dbReference type="Proteomes" id="UP000774326"/>
    </source>
</evidence>
<reference evidence="5" key="2">
    <citation type="submission" date="2021-01" db="EMBL/GenBank/DDBJ databases">
        <authorList>
            <person name="Schikora-Tamarit M.A."/>
        </authorList>
    </citation>
    <scope>NUCLEOTIDE SEQUENCE</scope>
    <source>
        <strain evidence="5">CBS2887</strain>
    </source>
</reference>
<reference evidence="5" key="1">
    <citation type="journal article" date="2021" name="Open Biol.">
        <title>Shared evolutionary footprints suggest mitochondrial oxidative damage underlies multiple complex I losses in fungi.</title>
        <authorList>
            <person name="Schikora-Tamarit M.A."/>
            <person name="Marcet-Houben M."/>
            <person name="Nosek J."/>
            <person name="Gabaldon T."/>
        </authorList>
    </citation>
    <scope>NUCLEOTIDE SEQUENCE</scope>
    <source>
        <strain evidence="5">CBS2887</strain>
    </source>
</reference>
<comment type="subcellular location">
    <subcellularLocation>
        <location evidence="1">Cytoplasm</location>
    </subcellularLocation>
</comment>
<name>A0A9P8QDD7_WICPI</name>
<dbReference type="AlphaFoldDB" id="A0A9P8QDD7"/>
<gene>
    <name evidence="5" type="ORF">WICPIJ_001501</name>
</gene>
<protein>
    <submittedName>
        <fullName evidence="5">Uncharacterized protein</fullName>
    </submittedName>
</protein>
<comment type="caution">
    <text evidence="5">The sequence shown here is derived from an EMBL/GenBank/DDBJ whole genome shotgun (WGS) entry which is preliminary data.</text>
</comment>
<evidence type="ECO:0000256" key="1">
    <source>
        <dbReference type="ARBA" id="ARBA00004496"/>
    </source>
</evidence>
<dbReference type="GO" id="GO:0005737">
    <property type="term" value="C:cytoplasm"/>
    <property type="evidence" value="ECO:0007669"/>
    <property type="project" value="UniProtKB-SubCell"/>
</dbReference>
<dbReference type="PANTHER" id="PTHR15346">
    <property type="entry name" value="DYNACTIN SUBUNIT"/>
    <property type="match status" value="1"/>
</dbReference>
<dbReference type="Proteomes" id="UP000774326">
    <property type="component" value="Unassembled WGS sequence"/>
</dbReference>
<feature type="compositionally biased region" description="Low complexity" evidence="4">
    <location>
        <begin position="23"/>
        <end position="32"/>
    </location>
</feature>
<accession>A0A9P8QDD7</accession>
<keyword evidence="6" id="KW-1185">Reference proteome</keyword>
<dbReference type="InterPro" id="IPR028133">
    <property type="entry name" value="Dynamitin"/>
</dbReference>
<feature type="coiled-coil region" evidence="3">
    <location>
        <begin position="85"/>
        <end position="116"/>
    </location>
</feature>
<feature type="region of interest" description="Disordered" evidence="4">
    <location>
        <begin position="1"/>
        <end position="42"/>
    </location>
</feature>
<sequence>MPAFEGFDDVDQSTQEVFETSDTESVSSSDTTPLPTSRRDSLSYEAIDIEQSRNLFQHSKANAQLTDFNGRVDKLLGSYETFTVSETTQEKLERIRRELEEVKEELSRGKTKETEKDLQQVEVLKKSFKDINRDVKEKALLSIDIVQDHIEPFTLAPSSTSESILTSEDLLKLNEKIQSLESILGYTHPLNPSETITTKLNSLYSKIQLLSKDTESLSTITSQIDVINERFESSLALRRQGLFQTSNIGGNTVSSEQQNSLRQMEDSELLAMYDKVSKLTPFIDLLPSLLQRLQSLHNIHLNSSGAVRFVNGLEEQLGQMEAEMNQWETSLNTMDGKIKDIEKFLKFGGEEVE</sequence>
<dbReference type="Pfam" id="PF04912">
    <property type="entry name" value="Dynamitin"/>
    <property type="match status" value="2"/>
</dbReference>
<feature type="compositionally biased region" description="Acidic residues" evidence="4">
    <location>
        <begin position="1"/>
        <end position="11"/>
    </location>
</feature>
<organism evidence="5 6">
    <name type="scientific">Wickerhamomyces pijperi</name>
    <name type="common">Yeast</name>
    <name type="synonym">Pichia pijperi</name>
    <dbReference type="NCBI Taxonomy" id="599730"/>
    <lineage>
        <taxon>Eukaryota</taxon>
        <taxon>Fungi</taxon>
        <taxon>Dikarya</taxon>
        <taxon>Ascomycota</taxon>
        <taxon>Saccharomycotina</taxon>
        <taxon>Saccharomycetes</taxon>
        <taxon>Phaffomycetales</taxon>
        <taxon>Wickerhamomycetaceae</taxon>
        <taxon>Wickerhamomyces</taxon>
    </lineage>
</organism>
<keyword evidence="2" id="KW-0963">Cytoplasm</keyword>
<evidence type="ECO:0000313" key="5">
    <source>
        <dbReference type="EMBL" id="KAH3687507.1"/>
    </source>
</evidence>
<dbReference type="EMBL" id="JAEUBG010000781">
    <property type="protein sequence ID" value="KAH3687507.1"/>
    <property type="molecule type" value="Genomic_DNA"/>
</dbReference>
<evidence type="ECO:0000256" key="2">
    <source>
        <dbReference type="ARBA" id="ARBA00022490"/>
    </source>
</evidence>
<dbReference type="GO" id="GO:0007017">
    <property type="term" value="P:microtubule-based process"/>
    <property type="evidence" value="ECO:0007669"/>
    <property type="project" value="InterPro"/>
</dbReference>
<proteinExistence type="predicted"/>
<evidence type="ECO:0000256" key="4">
    <source>
        <dbReference type="SAM" id="MobiDB-lite"/>
    </source>
</evidence>